<feature type="compositionally biased region" description="Low complexity" evidence="4">
    <location>
        <begin position="7"/>
        <end position="18"/>
    </location>
</feature>
<keyword evidence="2 3" id="KW-0479">Metal-binding</keyword>
<feature type="binding site" evidence="3">
    <location>
        <position position="72"/>
    </location>
    <ligand>
        <name>a divalent metal cation</name>
        <dbReference type="ChEBI" id="CHEBI:60240"/>
    </ligand>
</feature>
<protein>
    <recommendedName>
        <fullName evidence="7">DinB family protein</fullName>
    </recommendedName>
</protein>
<evidence type="ECO:0000256" key="3">
    <source>
        <dbReference type="PIRSR" id="PIRSR607837-1"/>
    </source>
</evidence>
<dbReference type="GO" id="GO:0046872">
    <property type="term" value="F:metal ion binding"/>
    <property type="evidence" value="ECO:0007669"/>
    <property type="project" value="UniProtKB-KW"/>
</dbReference>
<evidence type="ECO:0000313" key="6">
    <source>
        <dbReference type="Proteomes" id="UP001161325"/>
    </source>
</evidence>
<gene>
    <name evidence="5" type="ORF">rosag_19290</name>
</gene>
<dbReference type="RefSeq" id="WP_284349871.1">
    <property type="nucleotide sequence ID" value="NZ_BRXS01000003.1"/>
</dbReference>
<dbReference type="AlphaFoldDB" id="A0AA37QAM5"/>
<evidence type="ECO:0000256" key="4">
    <source>
        <dbReference type="SAM" id="MobiDB-lite"/>
    </source>
</evidence>
<evidence type="ECO:0000313" key="5">
    <source>
        <dbReference type="EMBL" id="GLC25416.1"/>
    </source>
</evidence>
<evidence type="ECO:0000256" key="1">
    <source>
        <dbReference type="ARBA" id="ARBA00008635"/>
    </source>
</evidence>
<dbReference type="InterPro" id="IPR007837">
    <property type="entry name" value="DinB"/>
</dbReference>
<dbReference type="Gene3D" id="1.20.120.450">
    <property type="entry name" value="dinb family like domain"/>
    <property type="match status" value="1"/>
</dbReference>
<proteinExistence type="inferred from homology"/>
<dbReference type="EMBL" id="BRXS01000003">
    <property type="protein sequence ID" value="GLC25416.1"/>
    <property type="molecule type" value="Genomic_DNA"/>
</dbReference>
<evidence type="ECO:0000256" key="2">
    <source>
        <dbReference type="ARBA" id="ARBA00022723"/>
    </source>
</evidence>
<dbReference type="InterPro" id="IPR034660">
    <property type="entry name" value="DinB/YfiT-like"/>
</dbReference>
<comment type="caution">
    <text evidence="5">The sequence shown here is derived from an EMBL/GenBank/DDBJ whole genome shotgun (WGS) entry which is preliminary data.</text>
</comment>
<keyword evidence="6" id="KW-1185">Reference proteome</keyword>
<feature type="binding site" evidence="3">
    <location>
        <position position="145"/>
    </location>
    <ligand>
        <name>a divalent metal cation</name>
        <dbReference type="ChEBI" id="CHEBI:60240"/>
    </ligand>
</feature>
<organism evidence="5 6">
    <name type="scientific">Roseisolibacter agri</name>
    <dbReference type="NCBI Taxonomy" id="2014610"/>
    <lineage>
        <taxon>Bacteria</taxon>
        <taxon>Pseudomonadati</taxon>
        <taxon>Gemmatimonadota</taxon>
        <taxon>Gemmatimonadia</taxon>
        <taxon>Gemmatimonadales</taxon>
        <taxon>Gemmatimonadaceae</taxon>
        <taxon>Roseisolibacter</taxon>
    </lineage>
</organism>
<reference evidence="5" key="1">
    <citation type="submission" date="2022-08" db="EMBL/GenBank/DDBJ databases">
        <title>Draft genome sequencing of Roseisolibacter agri AW1220.</title>
        <authorList>
            <person name="Tobiishi Y."/>
            <person name="Tonouchi A."/>
        </authorList>
    </citation>
    <scope>NUCLEOTIDE SEQUENCE</scope>
    <source>
        <strain evidence="5">AW1220</strain>
    </source>
</reference>
<dbReference type="Proteomes" id="UP001161325">
    <property type="component" value="Unassembled WGS sequence"/>
</dbReference>
<dbReference type="Pfam" id="PF05163">
    <property type="entry name" value="DinB"/>
    <property type="match status" value="1"/>
</dbReference>
<feature type="binding site" evidence="3">
    <location>
        <position position="149"/>
    </location>
    <ligand>
        <name>a divalent metal cation</name>
        <dbReference type="ChEBI" id="CHEBI:60240"/>
    </ligand>
</feature>
<feature type="region of interest" description="Disordered" evidence="4">
    <location>
        <begin position="1"/>
        <end position="22"/>
    </location>
</feature>
<accession>A0AA37QAM5</accession>
<comment type="similarity">
    <text evidence="1">Belongs to the DinB family.</text>
</comment>
<name>A0AA37QAM5_9BACT</name>
<sequence>MTPARSTATNAAKKTPAAKAPPAPFDPAAALLEAFATSDRINHYLLAHLPAEAWAAAPPGGKGRTIAAIVAHMHNVRLMWLKAAGAAALPAPLDRATVTPAQAADALAESRAALADVLAAALAGDGRVKGFKPDVVGFFGYLVAHDAHHRGQIAMLARQVGHPLPQSAMFGMWEWGSRGKD</sequence>
<evidence type="ECO:0008006" key="7">
    <source>
        <dbReference type="Google" id="ProtNLM"/>
    </source>
</evidence>
<dbReference type="SUPFAM" id="SSF109854">
    <property type="entry name" value="DinB/YfiT-like putative metalloenzymes"/>
    <property type="match status" value="1"/>
</dbReference>